<dbReference type="Pfam" id="PF00156">
    <property type="entry name" value="Pribosyltran"/>
    <property type="match status" value="1"/>
</dbReference>
<keyword evidence="2" id="KW-0328">Glycosyltransferase</keyword>
<dbReference type="GO" id="GO:0046100">
    <property type="term" value="P:hypoxanthine metabolic process"/>
    <property type="evidence" value="ECO:0007669"/>
    <property type="project" value="TreeGrafter"/>
</dbReference>
<dbReference type="GO" id="GO:0032264">
    <property type="term" value="P:IMP salvage"/>
    <property type="evidence" value="ECO:0007669"/>
    <property type="project" value="TreeGrafter"/>
</dbReference>
<dbReference type="PANTHER" id="PTHR43340:SF1">
    <property type="entry name" value="HYPOXANTHINE PHOSPHORIBOSYLTRANSFERASE"/>
    <property type="match status" value="1"/>
</dbReference>
<dbReference type="GO" id="GO:0032263">
    <property type="term" value="P:GMP salvage"/>
    <property type="evidence" value="ECO:0007669"/>
    <property type="project" value="TreeGrafter"/>
</dbReference>
<dbReference type="EMBL" id="VSSQ01007424">
    <property type="protein sequence ID" value="MPM35872.1"/>
    <property type="molecule type" value="Genomic_DNA"/>
</dbReference>
<accession>A0A644Z4Z6</accession>
<sequence>MSSVTVNNRRFNLYLKHDEIIASIDKMAAKMNEDLKDKNPLFIVVLNGAFVFASELITRFEGDCDVTFVRFASYEGTESTNSVRELMNLNIDVEDRVVVFIEDIIDTGLTMLMAKDKLKAAGAREVLISTLLYKPKAFKHNYFIHYVGIEIPNDFIIGFGLDFDGKGRNLRDIYKIAE</sequence>
<dbReference type="GO" id="GO:0006178">
    <property type="term" value="P:guanine salvage"/>
    <property type="evidence" value="ECO:0007669"/>
    <property type="project" value="TreeGrafter"/>
</dbReference>
<dbReference type="InterPro" id="IPR000836">
    <property type="entry name" value="PRTase_dom"/>
</dbReference>
<dbReference type="EC" id="2.4.2.8" evidence="2"/>
<keyword evidence="2" id="KW-0808">Transferase</keyword>
<dbReference type="InterPro" id="IPR050408">
    <property type="entry name" value="HGPRT"/>
</dbReference>
<reference evidence="2" key="1">
    <citation type="submission" date="2019-08" db="EMBL/GenBank/DDBJ databases">
        <authorList>
            <person name="Kucharzyk K."/>
            <person name="Murdoch R.W."/>
            <person name="Higgins S."/>
            <person name="Loffler F."/>
        </authorList>
    </citation>
    <scope>NUCLEOTIDE SEQUENCE</scope>
</reference>
<protein>
    <submittedName>
        <fullName evidence="2">Hypoxanthine-guanine phosphoribosyltransferase</fullName>
        <ecNumber evidence="2">2.4.2.8</ecNumber>
    </submittedName>
</protein>
<dbReference type="PANTHER" id="PTHR43340">
    <property type="entry name" value="HYPOXANTHINE-GUANINE PHOSPHORIBOSYLTRANSFERASE"/>
    <property type="match status" value="1"/>
</dbReference>
<dbReference type="AlphaFoldDB" id="A0A644Z4Z6"/>
<name>A0A644Z4Z6_9ZZZZ</name>
<dbReference type="GO" id="GO:0000287">
    <property type="term" value="F:magnesium ion binding"/>
    <property type="evidence" value="ECO:0007669"/>
    <property type="project" value="TreeGrafter"/>
</dbReference>
<dbReference type="Gene3D" id="3.40.50.2020">
    <property type="match status" value="1"/>
</dbReference>
<evidence type="ECO:0000313" key="2">
    <source>
        <dbReference type="EMBL" id="MPM35872.1"/>
    </source>
</evidence>
<dbReference type="SUPFAM" id="SSF53271">
    <property type="entry name" value="PRTase-like"/>
    <property type="match status" value="1"/>
</dbReference>
<dbReference type="CDD" id="cd06223">
    <property type="entry name" value="PRTases_typeI"/>
    <property type="match status" value="1"/>
</dbReference>
<gene>
    <name evidence="2" type="primary">hpt_22</name>
    <name evidence="2" type="ORF">SDC9_82466</name>
</gene>
<evidence type="ECO:0000259" key="1">
    <source>
        <dbReference type="Pfam" id="PF00156"/>
    </source>
</evidence>
<comment type="caution">
    <text evidence="2">The sequence shown here is derived from an EMBL/GenBank/DDBJ whole genome shotgun (WGS) entry which is preliminary data.</text>
</comment>
<proteinExistence type="predicted"/>
<feature type="domain" description="Phosphoribosyltransferase" evidence="1">
    <location>
        <begin position="14"/>
        <end position="163"/>
    </location>
</feature>
<dbReference type="GO" id="GO:0005829">
    <property type="term" value="C:cytosol"/>
    <property type="evidence" value="ECO:0007669"/>
    <property type="project" value="TreeGrafter"/>
</dbReference>
<organism evidence="2">
    <name type="scientific">bioreactor metagenome</name>
    <dbReference type="NCBI Taxonomy" id="1076179"/>
    <lineage>
        <taxon>unclassified sequences</taxon>
        <taxon>metagenomes</taxon>
        <taxon>ecological metagenomes</taxon>
    </lineage>
</organism>
<dbReference type="InterPro" id="IPR029057">
    <property type="entry name" value="PRTase-like"/>
</dbReference>
<dbReference type="GO" id="GO:0004422">
    <property type="term" value="F:hypoxanthine phosphoribosyltransferase activity"/>
    <property type="evidence" value="ECO:0007669"/>
    <property type="project" value="TreeGrafter"/>
</dbReference>